<keyword evidence="9" id="KW-0677">Repeat</keyword>
<proteinExistence type="inferred from homology"/>
<evidence type="ECO:0000256" key="3">
    <source>
        <dbReference type="ARBA" id="ARBA00008937"/>
    </source>
</evidence>
<comment type="catalytic activity">
    <reaction evidence="1">
        <text>S-ubiquitinyl-[E2 ubiquitin-conjugating enzyme]-L-cysteine + [acceptor protein]-L-lysine = [E2 ubiquitin-conjugating enzyme]-L-cysteine + N(6)-ubiquitinyl-[acceptor protein]-L-lysine.</text>
        <dbReference type="EC" id="2.3.2.27"/>
    </reaction>
</comment>
<dbReference type="eggNOG" id="KOG3364">
    <property type="taxonomic scope" value="Eukaryota"/>
</dbReference>
<protein>
    <recommendedName>
        <fullName evidence="5">Mitochondrial fission 1 protein</fullName>
        <ecNumber evidence="4">2.3.2.27</ecNumber>
    </recommendedName>
</protein>
<dbReference type="InterPro" id="IPR028058">
    <property type="entry name" value="Fis1_TPR_N"/>
</dbReference>
<evidence type="ECO:0000256" key="14">
    <source>
        <dbReference type="ARBA" id="ARBA00022833"/>
    </source>
</evidence>
<feature type="compositionally biased region" description="Low complexity" evidence="20">
    <location>
        <begin position="261"/>
        <end position="288"/>
    </location>
</feature>
<dbReference type="Pfam" id="PF14852">
    <property type="entry name" value="Fis1_TPR_N"/>
    <property type="match status" value="1"/>
</dbReference>
<dbReference type="RefSeq" id="XP_001208673.1">
    <property type="nucleotide sequence ID" value="XM_001208673.1"/>
</dbReference>
<dbReference type="OrthoDB" id="421154at2759"/>
<dbReference type="InterPro" id="IPR016543">
    <property type="entry name" value="Fis1"/>
</dbReference>
<evidence type="ECO:0000256" key="15">
    <source>
        <dbReference type="ARBA" id="ARBA00022989"/>
    </source>
</evidence>
<dbReference type="FunFam" id="3.30.40.10:FF:000127">
    <property type="entry name" value="E3 ubiquitin-protein ligase RNF181"/>
    <property type="match status" value="1"/>
</dbReference>
<dbReference type="OMA" id="GECIELW"/>
<dbReference type="EC" id="2.3.2.27" evidence="4"/>
<keyword evidence="6" id="KW-0808">Transferase</keyword>
<dbReference type="InterPro" id="IPR001841">
    <property type="entry name" value="Znf_RING"/>
</dbReference>
<keyword evidence="16" id="KW-0496">Mitochondrion</keyword>
<evidence type="ECO:0000256" key="7">
    <source>
        <dbReference type="ARBA" id="ARBA00022692"/>
    </source>
</evidence>
<dbReference type="SUPFAM" id="SSF48452">
    <property type="entry name" value="TPR-like"/>
    <property type="match status" value="1"/>
</dbReference>
<dbReference type="SMART" id="SM00184">
    <property type="entry name" value="RING"/>
    <property type="match status" value="1"/>
</dbReference>
<evidence type="ECO:0000256" key="16">
    <source>
        <dbReference type="ARBA" id="ARBA00023128"/>
    </source>
</evidence>
<dbReference type="GO" id="GO:0000422">
    <property type="term" value="P:autophagy of mitochondrion"/>
    <property type="evidence" value="ECO:0007669"/>
    <property type="project" value="TreeGrafter"/>
</dbReference>
<evidence type="ECO:0000256" key="20">
    <source>
        <dbReference type="SAM" id="MobiDB-lite"/>
    </source>
</evidence>
<dbReference type="SUPFAM" id="SSF57850">
    <property type="entry name" value="RING/U-box"/>
    <property type="match status" value="1"/>
</dbReference>
<dbReference type="EMBL" id="CH476595">
    <property type="protein sequence ID" value="EAU38065.1"/>
    <property type="molecule type" value="Genomic_DNA"/>
</dbReference>
<evidence type="ECO:0000313" key="23">
    <source>
        <dbReference type="Proteomes" id="UP000007963"/>
    </source>
</evidence>
<evidence type="ECO:0000256" key="8">
    <source>
        <dbReference type="ARBA" id="ARBA00022723"/>
    </source>
</evidence>
<dbReference type="Proteomes" id="UP000007963">
    <property type="component" value="Unassembled WGS sequence"/>
</dbReference>
<dbReference type="GO" id="GO:0000266">
    <property type="term" value="P:mitochondrial fission"/>
    <property type="evidence" value="ECO:0007669"/>
    <property type="project" value="InterPro"/>
</dbReference>
<evidence type="ECO:0000256" key="10">
    <source>
        <dbReference type="ARBA" id="ARBA00022771"/>
    </source>
</evidence>
<comment type="function">
    <text evidence="18">Has a role in mitochondrial fission. Has a role in outer membrane fission but not matrix separation.</text>
</comment>
<keyword evidence="14" id="KW-0862">Zinc</keyword>
<keyword evidence="11" id="KW-0833">Ubl conjugation pathway</keyword>
<dbReference type="VEuPathDB" id="FungiDB:ATEG_01308"/>
<evidence type="ECO:0000313" key="22">
    <source>
        <dbReference type="EMBL" id="EAU38065.1"/>
    </source>
</evidence>
<name>Q0CYC6_ASPTN</name>
<keyword evidence="8" id="KW-0479">Metal-binding</keyword>
<dbReference type="InterPro" id="IPR013083">
    <property type="entry name" value="Znf_RING/FYVE/PHD"/>
</dbReference>
<dbReference type="Pfam" id="PF13639">
    <property type="entry name" value="zf-RING_2"/>
    <property type="match status" value="1"/>
</dbReference>
<evidence type="ECO:0000256" key="1">
    <source>
        <dbReference type="ARBA" id="ARBA00000900"/>
    </source>
</evidence>
<evidence type="ECO:0000256" key="11">
    <source>
        <dbReference type="ARBA" id="ARBA00022786"/>
    </source>
</evidence>
<evidence type="ECO:0000256" key="12">
    <source>
        <dbReference type="ARBA" id="ARBA00022787"/>
    </source>
</evidence>
<evidence type="ECO:0000256" key="17">
    <source>
        <dbReference type="ARBA" id="ARBA00023136"/>
    </source>
</evidence>
<dbReference type="GO" id="GO:0016567">
    <property type="term" value="P:protein ubiquitination"/>
    <property type="evidence" value="ECO:0007669"/>
    <property type="project" value="UniProtKB-ARBA"/>
</dbReference>
<feature type="region of interest" description="Disordered" evidence="20">
    <location>
        <begin position="184"/>
        <end position="225"/>
    </location>
</feature>
<keyword evidence="13" id="KW-0802">TPR repeat</keyword>
<dbReference type="GO" id="GO:0005741">
    <property type="term" value="C:mitochondrial outer membrane"/>
    <property type="evidence" value="ECO:0007669"/>
    <property type="project" value="UniProtKB-SubCell"/>
</dbReference>
<dbReference type="CDD" id="cd12212">
    <property type="entry name" value="Fis1"/>
    <property type="match status" value="1"/>
</dbReference>
<keyword evidence="17" id="KW-0472">Membrane</keyword>
<dbReference type="PANTHER" id="PTHR13247">
    <property type="entry name" value="TETRATRICOPEPTIDE REPEAT PROTEIN 11 TPR REPEAT PROTEIN 11"/>
    <property type="match status" value="1"/>
</dbReference>
<dbReference type="GeneID" id="4315659"/>
<dbReference type="STRING" id="341663.Q0CYC6"/>
<dbReference type="FunFam" id="1.25.40.10:FF:000179">
    <property type="entry name" value="Mitochondrial fission 1 protein"/>
    <property type="match status" value="1"/>
</dbReference>
<dbReference type="GO" id="GO:0005778">
    <property type="term" value="C:peroxisomal membrane"/>
    <property type="evidence" value="ECO:0007669"/>
    <property type="project" value="TreeGrafter"/>
</dbReference>
<feature type="compositionally biased region" description="Basic and acidic residues" evidence="20">
    <location>
        <begin position="187"/>
        <end position="198"/>
    </location>
</feature>
<feature type="domain" description="RING-type" evidence="21">
    <location>
        <begin position="420"/>
        <end position="461"/>
    </location>
</feature>
<dbReference type="InterPro" id="IPR011990">
    <property type="entry name" value="TPR-like_helical_dom_sf"/>
</dbReference>
<evidence type="ECO:0000256" key="5">
    <source>
        <dbReference type="ARBA" id="ARBA00014314"/>
    </source>
</evidence>
<dbReference type="Pfam" id="PF14853">
    <property type="entry name" value="Fis1_TPR_C"/>
    <property type="match status" value="1"/>
</dbReference>
<dbReference type="GO" id="GO:0061630">
    <property type="term" value="F:ubiquitin protein ligase activity"/>
    <property type="evidence" value="ECO:0007669"/>
    <property type="project" value="UniProtKB-EC"/>
</dbReference>
<evidence type="ECO:0000256" key="13">
    <source>
        <dbReference type="ARBA" id="ARBA00022803"/>
    </source>
</evidence>
<accession>Q0CYC6</accession>
<evidence type="ECO:0000256" key="4">
    <source>
        <dbReference type="ARBA" id="ARBA00012483"/>
    </source>
</evidence>
<dbReference type="InterPro" id="IPR033745">
    <property type="entry name" value="Fis1_cytosol"/>
</dbReference>
<comment type="similarity">
    <text evidence="3">Belongs to the FIS1 family.</text>
</comment>
<evidence type="ECO:0000256" key="18">
    <source>
        <dbReference type="ARBA" id="ARBA00025016"/>
    </source>
</evidence>
<keyword evidence="7" id="KW-0812">Transmembrane</keyword>
<evidence type="ECO:0000256" key="19">
    <source>
        <dbReference type="PROSITE-ProRule" id="PRU00175"/>
    </source>
</evidence>
<evidence type="ECO:0000256" key="2">
    <source>
        <dbReference type="ARBA" id="ARBA00004572"/>
    </source>
</evidence>
<evidence type="ECO:0000259" key="21">
    <source>
        <dbReference type="PROSITE" id="PS50089"/>
    </source>
</evidence>
<feature type="region of interest" description="Disordered" evidence="20">
    <location>
        <begin position="249"/>
        <end position="315"/>
    </location>
</feature>
<evidence type="ECO:0000256" key="9">
    <source>
        <dbReference type="ARBA" id="ARBA00022737"/>
    </source>
</evidence>
<dbReference type="InterPro" id="IPR028061">
    <property type="entry name" value="Fis1_TPR_C"/>
</dbReference>
<keyword evidence="12" id="KW-1000">Mitochondrion outer membrane</keyword>
<organism evidence="22 23">
    <name type="scientific">Aspergillus terreus (strain NIH 2624 / FGSC A1156)</name>
    <dbReference type="NCBI Taxonomy" id="341663"/>
    <lineage>
        <taxon>Eukaryota</taxon>
        <taxon>Fungi</taxon>
        <taxon>Dikarya</taxon>
        <taxon>Ascomycota</taxon>
        <taxon>Pezizomycotina</taxon>
        <taxon>Eurotiomycetes</taxon>
        <taxon>Eurotiomycetidae</taxon>
        <taxon>Eurotiales</taxon>
        <taxon>Aspergillaceae</taxon>
        <taxon>Aspergillus</taxon>
        <taxon>Aspergillus subgen. Circumdati</taxon>
    </lineage>
</organism>
<dbReference type="PROSITE" id="PS50089">
    <property type="entry name" value="ZF_RING_2"/>
    <property type="match status" value="1"/>
</dbReference>
<keyword evidence="10 19" id="KW-0863">Zinc-finger</keyword>
<keyword evidence="15" id="KW-1133">Transmembrane helix</keyword>
<dbReference type="GO" id="GO:0008270">
    <property type="term" value="F:zinc ion binding"/>
    <property type="evidence" value="ECO:0007669"/>
    <property type="project" value="UniProtKB-KW"/>
</dbReference>
<dbReference type="eggNOG" id="KOG0800">
    <property type="taxonomic scope" value="Eukaryota"/>
</dbReference>
<reference evidence="23" key="1">
    <citation type="submission" date="2005-09" db="EMBL/GenBank/DDBJ databases">
        <title>Annotation of the Aspergillus terreus NIH2624 genome.</title>
        <authorList>
            <person name="Birren B.W."/>
            <person name="Lander E.S."/>
            <person name="Galagan J.E."/>
            <person name="Nusbaum C."/>
            <person name="Devon K."/>
            <person name="Henn M."/>
            <person name="Ma L.-J."/>
            <person name="Jaffe D.B."/>
            <person name="Butler J."/>
            <person name="Alvarez P."/>
            <person name="Gnerre S."/>
            <person name="Grabherr M."/>
            <person name="Kleber M."/>
            <person name="Mauceli E.W."/>
            <person name="Brockman W."/>
            <person name="Rounsley S."/>
            <person name="Young S.K."/>
            <person name="LaButti K."/>
            <person name="Pushparaj V."/>
            <person name="DeCaprio D."/>
            <person name="Crawford M."/>
            <person name="Koehrsen M."/>
            <person name="Engels R."/>
            <person name="Montgomery P."/>
            <person name="Pearson M."/>
            <person name="Howarth C."/>
            <person name="Larson L."/>
            <person name="Luoma S."/>
            <person name="White J."/>
            <person name="Alvarado L."/>
            <person name="Kodira C.D."/>
            <person name="Zeng Q."/>
            <person name="Oleary S."/>
            <person name="Yandava C."/>
            <person name="Denning D.W."/>
            <person name="Nierman W.C."/>
            <person name="Milne T."/>
            <person name="Madden K."/>
        </authorList>
    </citation>
    <scope>NUCLEOTIDE SEQUENCE [LARGE SCALE GENOMIC DNA]</scope>
    <source>
        <strain evidence="23">NIH 2624 / FGSC A1156</strain>
    </source>
</reference>
<dbReference type="PANTHER" id="PTHR13247:SF0">
    <property type="entry name" value="MITOCHONDRIAL FISSION 1 PROTEIN"/>
    <property type="match status" value="1"/>
</dbReference>
<dbReference type="Gene3D" id="1.25.40.10">
    <property type="entry name" value="Tetratricopeptide repeat domain"/>
    <property type="match status" value="1"/>
</dbReference>
<evidence type="ECO:0000256" key="6">
    <source>
        <dbReference type="ARBA" id="ARBA00022679"/>
    </source>
</evidence>
<dbReference type="HOGENOM" id="CLU_582634_0_0_1"/>
<comment type="subcellular location">
    <subcellularLocation>
        <location evidence="2">Mitochondrion outer membrane</location>
        <topology evidence="2">Single-pass membrane protein</topology>
    </subcellularLocation>
</comment>
<dbReference type="Gene3D" id="3.30.40.10">
    <property type="entry name" value="Zinc/RING finger domain, C3HC4 (zinc finger)"/>
    <property type="match status" value="1"/>
</dbReference>
<gene>
    <name evidence="22" type="ORF">ATEG_01308</name>
</gene>
<sequence length="469" mass="51305">MSSNLPYSPLKPAELQVLRSQYEKEGDYVGIQTKFNYAWGLIKSNARTDQQEGVRLLSEIFRAAPERRRECLYYLALGNYKLGNYGEARRYNDLLLEKEPANLQAASLGQLIDEKVSKEGLLGIAIVGGLALAAGVVGDPDEVPPDDFPDPPTSVPVERLHSPANPWVDPDPWPHLDDNFQPIPEEDGFRHRSYRSPDGRISFSTTTFTHGASPHRARGPATDPLLPMVRGLDTIFNGLAETYRHAGQYQQMGERARARRPSQQAEGSGSPSAASPQGPRVWHGSFGFSLGGNGGARSEYHSTGGLHPRDADGPQMNTPLRTLGDVLELFRADFGGDGGDPVGGPPRAPNPLAMLSALLNLERHGDAVYSQEELDRVISELVGQNVNGTAPPPASRSAIQSLPKKKVDQEMLGNDGRAECSICMDPVELGTEVTVLPCKHWFHFQCIEMWLNQHNTCPHCRRGIDAPAQ</sequence>
<dbReference type="GO" id="GO:0016559">
    <property type="term" value="P:peroxisome fission"/>
    <property type="evidence" value="ECO:0007669"/>
    <property type="project" value="TreeGrafter"/>
</dbReference>
<dbReference type="AlphaFoldDB" id="Q0CYC6"/>
<dbReference type="CDD" id="cd16454">
    <property type="entry name" value="RING-H2_PA-TM-RING"/>
    <property type="match status" value="1"/>
</dbReference>